<evidence type="ECO:0000313" key="3">
    <source>
        <dbReference type="Proteomes" id="UP000229098"/>
    </source>
</evidence>
<protein>
    <submittedName>
        <fullName evidence="2">Uncharacterized protein</fullName>
    </submittedName>
</protein>
<dbReference type="InterPro" id="IPR008964">
    <property type="entry name" value="Invasin/intimin_cell_adhesion"/>
</dbReference>
<accession>A0A2M8KW73</accession>
<keyword evidence="1" id="KW-0812">Transmembrane</keyword>
<proteinExistence type="predicted"/>
<name>A0A2M8KW73_9BACT</name>
<evidence type="ECO:0000313" key="2">
    <source>
        <dbReference type="EMBL" id="PJE64184.1"/>
    </source>
</evidence>
<feature type="transmembrane region" description="Helical" evidence="1">
    <location>
        <begin position="453"/>
        <end position="474"/>
    </location>
</feature>
<dbReference type="Gene3D" id="2.60.40.10">
    <property type="entry name" value="Immunoglobulins"/>
    <property type="match status" value="1"/>
</dbReference>
<dbReference type="InterPro" id="IPR013783">
    <property type="entry name" value="Ig-like_fold"/>
</dbReference>
<keyword evidence="1" id="KW-0472">Membrane</keyword>
<keyword evidence="1" id="KW-1133">Transmembrane helix</keyword>
<dbReference type="SUPFAM" id="SSF49373">
    <property type="entry name" value="Invasin/intimin cell-adhesion fragments"/>
    <property type="match status" value="1"/>
</dbReference>
<dbReference type="Proteomes" id="UP000229098">
    <property type="component" value="Unassembled WGS sequence"/>
</dbReference>
<organism evidence="2 3">
    <name type="scientific">Candidatus Ryanbacteria bacterium CG10_big_fil_rev_8_21_14_0_10_43_42</name>
    <dbReference type="NCBI Taxonomy" id="1974864"/>
    <lineage>
        <taxon>Bacteria</taxon>
        <taxon>Candidatus Ryaniibacteriota</taxon>
    </lineage>
</organism>
<evidence type="ECO:0000256" key="1">
    <source>
        <dbReference type="SAM" id="Phobius"/>
    </source>
</evidence>
<dbReference type="AlphaFoldDB" id="A0A2M8KW73"/>
<reference evidence="3" key="1">
    <citation type="submission" date="2017-09" db="EMBL/GenBank/DDBJ databases">
        <title>Depth-based differentiation of microbial function through sediment-hosted aquifers and enrichment of novel symbionts in the deep terrestrial subsurface.</title>
        <authorList>
            <person name="Probst A.J."/>
            <person name="Ladd B."/>
            <person name="Jarett J.K."/>
            <person name="Geller-Mcgrath D.E."/>
            <person name="Sieber C.M.K."/>
            <person name="Emerson J.B."/>
            <person name="Anantharaman K."/>
            <person name="Thomas B.C."/>
            <person name="Malmstrom R."/>
            <person name="Stieglmeier M."/>
            <person name="Klingl A."/>
            <person name="Woyke T."/>
            <person name="Ryan C.M."/>
            <person name="Banfield J.F."/>
        </authorList>
    </citation>
    <scope>NUCLEOTIDE SEQUENCE [LARGE SCALE GENOMIC DNA]</scope>
</reference>
<comment type="caution">
    <text evidence="2">The sequence shown here is derived from an EMBL/GenBank/DDBJ whole genome shotgun (WGS) entry which is preliminary data.</text>
</comment>
<sequence length="526" mass="59687">MENVTCPLCGVSNVVNWSGPYCWDCQKKVTITISHPQGEEKKEDKNHLNLSGTKLVLRVSEPKEEDGVGYVTVAVTLSQKNNTPIEGVEIRFFLDEVVYETLSSEEDGNASLVMRGIEPGSHTVSAQVVGTTIRKDKKISISKPKEPVFKIHLEHTDPVTDLDGKGSVILTAIVSRDDKKEVNETISFDLNGRVVADMSSGAGGKAVYNITDLIPGQHVVAAYIREKSSVRQSDTITVLKPIVAADFDMKILEQSPEETEAGEVSYTVRMWDKDKNPCAGTCVLSVYEKGFEKRIIDIVIPLEGYVKRRLFIRSRTKFFIESPPLERTENFDVFGPPVVKVSKRASKIAHILLGLSILCTFAYFNYFSTAEVLLGATEEERMAQEEFDQKKNEYEERLSEYNAYVRWGDHLTAQKRIQRTRKLQGLPPIPQKPEEPVLPEIKEISRIDSLWELLWLLWATTILMYLYASIGGIIRAFRWGKKRVLEDLEGDTPEREGRPKFWEMFSGGIAPLADIFRSLWFFRRRR</sequence>
<dbReference type="EMBL" id="PFEF01000008">
    <property type="protein sequence ID" value="PJE64184.1"/>
    <property type="molecule type" value="Genomic_DNA"/>
</dbReference>
<gene>
    <name evidence="2" type="ORF">COU90_03740</name>
</gene>